<evidence type="ECO:0008006" key="3">
    <source>
        <dbReference type="Google" id="ProtNLM"/>
    </source>
</evidence>
<protein>
    <recommendedName>
        <fullName evidence="3">RNA polymerase sigma factor 70 region 4 type 2 domain-containing protein</fullName>
    </recommendedName>
</protein>
<gene>
    <name evidence="1" type="ORF">LMG26411_00138</name>
</gene>
<evidence type="ECO:0000313" key="1">
    <source>
        <dbReference type="EMBL" id="CAG2129212.1"/>
    </source>
</evidence>
<evidence type="ECO:0000313" key="2">
    <source>
        <dbReference type="Proteomes" id="UP000672657"/>
    </source>
</evidence>
<dbReference type="Proteomes" id="UP000672657">
    <property type="component" value="Unassembled WGS sequence"/>
</dbReference>
<keyword evidence="2" id="KW-1185">Reference proteome</keyword>
<comment type="caution">
    <text evidence="1">The sequence shown here is derived from an EMBL/GenBank/DDBJ whole genome shotgun (WGS) entry which is preliminary data.</text>
</comment>
<name>A0ABN7PUV2_9BURK</name>
<accession>A0ABN7PUV2</accession>
<reference evidence="1 2" key="1">
    <citation type="submission" date="2021-03" db="EMBL/GenBank/DDBJ databases">
        <authorList>
            <person name="Peeters C."/>
        </authorList>
    </citation>
    <scope>NUCLEOTIDE SEQUENCE [LARGE SCALE GENOMIC DNA]</scope>
    <source>
        <strain evidence="1 2">LMG 26411</strain>
    </source>
</reference>
<dbReference type="EMBL" id="CAJPVI010000001">
    <property type="protein sequence ID" value="CAG2129212.1"/>
    <property type="molecule type" value="Genomic_DNA"/>
</dbReference>
<proteinExistence type="predicted"/>
<sequence length="131" mass="14700">MAKGDDAQDAWVVASLQSWAKWAKSGGVRNGYGESCLTLEEIRALPVRAYVPVFQEACERTHDAIRKLPGELQQLASAWYIREWPKSMIAAEMRVSESHVWRLHATLTKIIGFLLKNPGVSTPPLRILLKS</sequence>
<dbReference type="RefSeq" id="WP_211951389.1">
    <property type="nucleotide sequence ID" value="NZ_CAJPVI010000001.1"/>
</dbReference>
<organism evidence="1 2">
    <name type="scientific">Cupriavidus numazuensis</name>
    <dbReference type="NCBI Taxonomy" id="221992"/>
    <lineage>
        <taxon>Bacteria</taxon>
        <taxon>Pseudomonadati</taxon>
        <taxon>Pseudomonadota</taxon>
        <taxon>Betaproteobacteria</taxon>
        <taxon>Burkholderiales</taxon>
        <taxon>Burkholderiaceae</taxon>
        <taxon>Cupriavidus</taxon>
    </lineage>
</organism>